<feature type="transmembrane region" description="Helical" evidence="7">
    <location>
        <begin position="106"/>
        <end position="128"/>
    </location>
</feature>
<evidence type="ECO:0000256" key="1">
    <source>
        <dbReference type="ARBA" id="ARBA00004141"/>
    </source>
</evidence>
<keyword evidence="4 7" id="KW-0812">Transmembrane</keyword>
<dbReference type="PANTHER" id="PTHR30576">
    <property type="entry name" value="COLANIC BIOSYNTHESIS UDP-GLUCOSE LIPID CARRIER TRANSFERASE"/>
    <property type="match status" value="1"/>
</dbReference>
<proteinExistence type="inferred from homology"/>
<reference evidence="9 10" key="1">
    <citation type="journal article" date="2016" name="Nat. Commun.">
        <title>Thousands of microbial genomes shed light on interconnected biogeochemical processes in an aquifer system.</title>
        <authorList>
            <person name="Anantharaman K."/>
            <person name="Brown C.T."/>
            <person name="Hug L.A."/>
            <person name="Sharon I."/>
            <person name="Castelle C.J."/>
            <person name="Probst A.J."/>
            <person name="Thomas B.C."/>
            <person name="Singh A."/>
            <person name="Wilkins M.J."/>
            <person name="Karaoz U."/>
            <person name="Brodie E.L."/>
            <person name="Williams K.H."/>
            <person name="Hubbard S.S."/>
            <person name="Banfield J.F."/>
        </authorList>
    </citation>
    <scope>NUCLEOTIDE SEQUENCE [LARGE SCALE GENOMIC DNA]</scope>
</reference>
<comment type="subcellular location">
    <subcellularLocation>
        <location evidence="1">Membrane</location>
        <topology evidence="1">Multi-pass membrane protein</topology>
    </subcellularLocation>
</comment>
<feature type="transmembrane region" description="Helical" evidence="7">
    <location>
        <begin position="266"/>
        <end position="290"/>
    </location>
</feature>
<evidence type="ECO:0000256" key="7">
    <source>
        <dbReference type="SAM" id="Phobius"/>
    </source>
</evidence>
<dbReference type="GO" id="GO:0016020">
    <property type="term" value="C:membrane"/>
    <property type="evidence" value="ECO:0007669"/>
    <property type="project" value="UniProtKB-SubCell"/>
</dbReference>
<evidence type="ECO:0000256" key="4">
    <source>
        <dbReference type="ARBA" id="ARBA00022692"/>
    </source>
</evidence>
<dbReference type="Pfam" id="PF02397">
    <property type="entry name" value="Bac_transf"/>
    <property type="match status" value="1"/>
</dbReference>
<dbReference type="EMBL" id="MHMS01000024">
    <property type="protein sequence ID" value="OGZ31674.1"/>
    <property type="molecule type" value="Genomic_DNA"/>
</dbReference>
<evidence type="ECO:0000256" key="5">
    <source>
        <dbReference type="ARBA" id="ARBA00022989"/>
    </source>
</evidence>
<comment type="caution">
    <text evidence="9">The sequence shown here is derived from an EMBL/GenBank/DDBJ whole genome shotgun (WGS) entry which is preliminary data.</text>
</comment>
<evidence type="ECO:0000256" key="3">
    <source>
        <dbReference type="ARBA" id="ARBA00022679"/>
    </source>
</evidence>
<dbReference type="STRING" id="1801726.A3H02_02275"/>
<gene>
    <name evidence="9" type="ORF">A3H02_02275</name>
</gene>
<comment type="similarity">
    <text evidence="2">Belongs to the bacterial sugar transferase family.</text>
</comment>
<evidence type="ECO:0000313" key="9">
    <source>
        <dbReference type="EMBL" id="OGZ31674.1"/>
    </source>
</evidence>
<organism evidence="9 10">
    <name type="scientific">Candidatus Niyogibacteria bacterium RIFCSPLOWO2_12_FULL_41_13</name>
    <dbReference type="NCBI Taxonomy" id="1801726"/>
    <lineage>
        <taxon>Bacteria</taxon>
        <taxon>Candidatus Niyogiibacteriota</taxon>
    </lineage>
</organism>
<keyword evidence="5 7" id="KW-1133">Transmembrane helix</keyword>
<evidence type="ECO:0000256" key="6">
    <source>
        <dbReference type="ARBA" id="ARBA00023136"/>
    </source>
</evidence>
<feature type="domain" description="Bacterial sugar transferase" evidence="8">
    <location>
        <begin position="264"/>
        <end position="451"/>
    </location>
</feature>
<keyword evidence="3" id="KW-0808">Transferase</keyword>
<name>A0A1G2F0S5_9BACT</name>
<dbReference type="NCBIfam" id="TIGR03025">
    <property type="entry name" value="EPS_sugtrans"/>
    <property type="match status" value="1"/>
</dbReference>
<sequence length="456" mass="52635">MKLQKFVLFLGDIFGFYLALVLTLLIRYGAEGFYEAFVIHFLPFTILFFVWFLVFLMSGLYENEILDAGSLFQEKLAKTMLAGFIIGIVLFYTVPAFGIAPKTNLALDALIASILIFAWRKLMALVFAKSAKKNILFFGFSEEAKKLCEFLKSHPSLGYNPLAIIYPKNGKSAQTSLLSFELNHKTPLIIKENNISLVVALEDIRSERDFLSFIYQALPQGIIFLDFPTFYERILGKIPVSLIHEIWFLENLSEIKKNAYEALKRAFDLIMATIFGFITLILFPFIALAIKLDSKGPVFFIHKRVGKNQKNFNLVKLRSMTVWDEKKLMEKGEMKWTQEKDERITRVGKFLRKTRIDELPQVWNVLKGDMSFIGPRPELPDFVKELEKQIPHYQMRHLIKPGLTGWAQINFPYGASVEDAMEKLQYDLFYVKNRSLFLDFTIALKTIITLMARSGR</sequence>
<evidence type="ECO:0000259" key="8">
    <source>
        <dbReference type="Pfam" id="PF02397"/>
    </source>
</evidence>
<dbReference type="InterPro" id="IPR017475">
    <property type="entry name" value="EPS_sugar_tfrase"/>
</dbReference>
<protein>
    <recommendedName>
        <fullName evidence="8">Bacterial sugar transferase domain-containing protein</fullName>
    </recommendedName>
</protein>
<accession>A0A1G2F0S5</accession>
<dbReference type="InterPro" id="IPR003362">
    <property type="entry name" value="Bact_transf"/>
</dbReference>
<feature type="transmembrane region" description="Helical" evidence="7">
    <location>
        <begin position="81"/>
        <end position="100"/>
    </location>
</feature>
<feature type="transmembrane region" description="Helical" evidence="7">
    <location>
        <begin position="36"/>
        <end position="61"/>
    </location>
</feature>
<evidence type="ECO:0000313" key="10">
    <source>
        <dbReference type="Proteomes" id="UP000176787"/>
    </source>
</evidence>
<dbReference type="AlphaFoldDB" id="A0A1G2F0S5"/>
<evidence type="ECO:0000256" key="2">
    <source>
        <dbReference type="ARBA" id="ARBA00006464"/>
    </source>
</evidence>
<keyword evidence="6 7" id="KW-0472">Membrane</keyword>
<dbReference type="PANTHER" id="PTHR30576:SF0">
    <property type="entry name" value="UNDECAPRENYL-PHOSPHATE N-ACETYLGALACTOSAMINYL 1-PHOSPHATE TRANSFERASE-RELATED"/>
    <property type="match status" value="1"/>
</dbReference>
<feature type="transmembrane region" description="Helical" evidence="7">
    <location>
        <begin position="7"/>
        <end position="30"/>
    </location>
</feature>
<dbReference type="Proteomes" id="UP000176787">
    <property type="component" value="Unassembled WGS sequence"/>
</dbReference>
<dbReference type="GO" id="GO:0016780">
    <property type="term" value="F:phosphotransferase activity, for other substituted phosphate groups"/>
    <property type="evidence" value="ECO:0007669"/>
    <property type="project" value="TreeGrafter"/>
</dbReference>